<evidence type="ECO:0000256" key="3">
    <source>
        <dbReference type="SAM" id="SignalP"/>
    </source>
</evidence>
<dbReference type="PANTHER" id="PTHR30036:SF1">
    <property type="entry name" value="D-XYLOSE-BINDING PERIPLASMIC PROTEIN"/>
    <property type="match status" value="1"/>
</dbReference>
<dbReference type="PROSITE" id="PS51257">
    <property type="entry name" value="PROKAR_LIPOPROTEIN"/>
    <property type="match status" value="1"/>
</dbReference>
<evidence type="ECO:0000313" key="6">
    <source>
        <dbReference type="EMBL" id="KPL87297.1"/>
    </source>
</evidence>
<dbReference type="InterPro" id="IPR028082">
    <property type="entry name" value="Peripla_BP_I"/>
</dbReference>
<dbReference type="FunCoup" id="A0A0M8K845">
    <property type="interactions" value="104"/>
</dbReference>
<evidence type="ECO:0000259" key="4">
    <source>
        <dbReference type="Pfam" id="PF13407"/>
    </source>
</evidence>
<comment type="subcellular location">
    <subcellularLocation>
        <location evidence="1">Cell envelope</location>
    </subcellularLocation>
</comment>
<dbReference type="InterPro" id="IPR025997">
    <property type="entry name" value="SBP_2_dom"/>
</dbReference>
<proteinExistence type="predicted"/>
<organism evidence="5 7">
    <name type="scientific">Ardenticatena maritima</name>
    <dbReference type="NCBI Taxonomy" id="872965"/>
    <lineage>
        <taxon>Bacteria</taxon>
        <taxon>Bacillati</taxon>
        <taxon>Chloroflexota</taxon>
        <taxon>Ardenticatenia</taxon>
        <taxon>Ardenticatenales</taxon>
        <taxon>Ardenticatenaceae</taxon>
        <taxon>Ardenticatena</taxon>
    </lineage>
</organism>
<dbReference type="GO" id="GO:0030246">
    <property type="term" value="F:carbohydrate binding"/>
    <property type="evidence" value="ECO:0007669"/>
    <property type="project" value="TreeGrafter"/>
</dbReference>
<protein>
    <submittedName>
        <fullName evidence="5">D-xylose transport system substrate-binding protein</fullName>
    </submittedName>
</protein>
<evidence type="ECO:0000313" key="8">
    <source>
        <dbReference type="Proteomes" id="UP000050502"/>
    </source>
</evidence>
<dbReference type="InParanoid" id="A0A0M8K845"/>
<reference evidence="5 7" key="1">
    <citation type="journal article" date="2015" name="Genome Announc.">
        <title>Draft Genome Sequence of a Heterotrophic Facultative Anaerobic Thermophilic Bacterium, Ardenticatena maritima Strain 110ST.</title>
        <authorList>
            <person name="Kawaichi S."/>
            <person name="Yoshida T."/>
            <person name="Sako Y."/>
            <person name="Nakamura R."/>
        </authorList>
    </citation>
    <scope>NUCLEOTIDE SEQUENCE [LARGE SCALE GENOMIC DNA]</scope>
    <source>
        <strain evidence="5 7">110S</strain>
    </source>
</reference>
<keyword evidence="7" id="KW-1185">Reference proteome</keyword>
<feature type="domain" description="Periplasmic binding protein" evidence="4">
    <location>
        <begin position="47"/>
        <end position="308"/>
    </location>
</feature>
<evidence type="ECO:0000313" key="7">
    <source>
        <dbReference type="Proteomes" id="UP000037784"/>
    </source>
</evidence>
<dbReference type="InterPro" id="IPR050555">
    <property type="entry name" value="Bact_Solute-Bind_Prot2"/>
</dbReference>
<dbReference type="STRING" id="872965.SE16_12480"/>
<dbReference type="GO" id="GO:0030288">
    <property type="term" value="C:outer membrane-bounded periplasmic space"/>
    <property type="evidence" value="ECO:0007669"/>
    <property type="project" value="TreeGrafter"/>
</dbReference>
<dbReference type="OrthoDB" id="9769193at2"/>
<dbReference type="Pfam" id="PF13407">
    <property type="entry name" value="Peripla_BP_4"/>
    <property type="match status" value="1"/>
</dbReference>
<dbReference type="PATRIC" id="fig|872965.6.peg.2960"/>
<dbReference type="Gene3D" id="3.40.50.2300">
    <property type="match status" value="2"/>
</dbReference>
<dbReference type="EMBL" id="LGKN01000006">
    <property type="protein sequence ID" value="KPL87297.1"/>
    <property type="molecule type" value="Genomic_DNA"/>
</dbReference>
<dbReference type="SUPFAM" id="SSF53822">
    <property type="entry name" value="Periplasmic binding protein-like I"/>
    <property type="match status" value="1"/>
</dbReference>
<dbReference type="Proteomes" id="UP000050502">
    <property type="component" value="Unassembled WGS sequence"/>
</dbReference>
<dbReference type="AlphaFoldDB" id="A0A0M8K845"/>
<keyword evidence="2 3" id="KW-0732">Signal</keyword>
<reference evidence="6 8" key="2">
    <citation type="submission" date="2015-07" db="EMBL/GenBank/DDBJ databases">
        <title>Whole genome sequence of Ardenticatena maritima DSM 23922.</title>
        <authorList>
            <person name="Hemp J."/>
            <person name="Ward L.M."/>
            <person name="Pace L.A."/>
            <person name="Fischer W.W."/>
        </authorList>
    </citation>
    <scope>NUCLEOTIDE SEQUENCE [LARGE SCALE GENOMIC DNA]</scope>
    <source>
        <strain evidence="6 8">110S</strain>
    </source>
</reference>
<comment type="caution">
    <text evidence="5">The sequence shown here is derived from an EMBL/GenBank/DDBJ whole genome shotgun (WGS) entry which is preliminary data.</text>
</comment>
<evidence type="ECO:0000256" key="1">
    <source>
        <dbReference type="ARBA" id="ARBA00004196"/>
    </source>
</evidence>
<evidence type="ECO:0000313" key="5">
    <source>
        <dbReference type="EMBL" id="GAP62692.1"/>
    </source>
</evidence>
<accession>A0A0M8K845</accession>
<reference evidence="7" key="3">
    <citation type="submission" date="2015-08" db="EMBL/GenBank/DDBJ databases">
        <title>Draft Genome Sequence of a Heterotrophic Facultative Anaerobic Bacterium Ardenticatena maritima Strain 110S.</title>
        <authorList>
            <person name="Kawaichi S."/>
            <person name="Yoshida T."/>
            <person name="Sako Y."/>
            <person name="Nakamura R."/>
        </authorList>
    </citation>
    <scope>NUCLEOTIDE SEQUENCE [LARGE SCALE GENOMIC DNA]</scope>
    <source>
        <strain evidence="7">110S</strain>
    </source>
</reference>
<dbReference type="Proteomes" id="UP000037784">
    <property type="component" value="Unassembled WGS sequence"/>
</dbReference>
<dbReference type="RefSeq" id="WP_054492592.1">
    <property type="nucleotide sequence ID" value="NZ_BBZA01000076.1"/>
</dbReference>
<feature type="signal peptide" evidence="3">
    <location>
        <begin position="1"/>
        <end position="21"/>
    </location>
</feature>
<evidence type="ECO:0000256" key="2">
    <source>
        <dbReference type="ARBA" id="ARBA00022729"/>
    </source>
</evidence>
<gene>
    <name evidence="5" type="primary">xylF</name>
    <name evidence="5" type="ORF">ARMA_1115</name>
    <name evidence="6" type="ORF">SE16_12480</name>
</gene>
<name>A0A0M8K845_9CHLR</name>
<dbReference type="PANTHER" id="PTHR30036">
    <property type="entry name" value="D-XYLOSE-BINDING PERIPLASMIC PROTEIN"/>
    <property type="match status" value="1"/>
</dbReference>
<feature type="chain" id="PRO_5010428699" evidence="3">
    <location>
        <begin position="22"/>
        <end position="368"/>
    </location>
</feature>
<dbReference type="EMBL" id="BBZA01000076">
    <property type="protein sequence ID" value="GAP62692.1"/>
    <property type="molecule type" value="Genomic_DNA"/>
</dbReference>
<sequence>MRKLASLLVMLVLLLAFTACGGGSSSEESGNQEAGSSESMEGSIAVLLPDSASSARWENDDRRYFEQAFEAAGVKYTIVNAEGDARVQQTQAEQAITNGAKVILLVNLDSGSGAAIIAQAREAGVKVIDYDRLTIEGPGADLYVSFDNVAVGELMGRTLEPIINALPDNPKRVVQLNGSPTDNNATLFREGYYSVAKPYYDSGAWELVADQAVPDWDNQQALVIFEQILTDAGGDVDAVFAANDGLANSVISALKSQGLGPVPLSGQDATVGGIQNILSGWQTMTVYKPIRLEAEAAADAAIRLLRGEDVSAIANATINNGQNDIPFVKLTPVAVTKDNIAETVIADGFRTWDEICVGEFEQYCPADR</sequence>